<protein>
    <submittedName>
        <fullName evidence="2">DUF4153 domain-containing protein</fullName>
    </submittedName>
</protein>
<dbReference type="RefSeq" id="WP_117383204.1">
    <property type="nucleotide sequence ID" value="NZ_QWDE01000002.1"/>
</dbReference>
<feature type="transmembrane region" description="Helical" evidence="1">
    <location>
        <begin position="151"/>
        <end position="173"/>
    </location>
</feature>
<dbReference type="Proteomes" id="UP000260823">
    <property type="component" value="Unassembled WGS sequence"/>
</dbReference>
<dbReference type="Pfam" id="PF13687">
    <property type="entry name" value="DUF4153"/>
    <property type="match status" value="1"/>
</dbReference>
<reference evidence="2 3" key="1">
    <citation type="submission" date="2018-08" db="EMBL/GenBank/DDBJ databases">
        <title>Mucilaginibacter terrae sp. nov., isolated from manganese diggings.</title>
        <authorList>
            <person name="Huang Y."/>
            <person name="Zhou Z."/>
        </authorList>
    </citation>
    <scope>NUCLEOTIDE SEQUENCE [LARGE SCALE GENOMIC DNA]</scope>
    <source>
        <strain evidence="2 3">ZH6</strain>
    </source>
</reference>
<feature type="transmembrane region" description="Helical" evidence="1">
    <location>
        <begin position="112"/>
        <end position="131"/>
    </location>
</feature>
<proteinExistence type="predicted"/>
<accession>A0A3E2NPC5</accession>
<feature type="transmembrane region" description="Helical" evidence="1">
    <location>
        <begin position="346"/>
        <end position="371"/>
    </location>
</feature>
<evidence type="ECO:0000313" key="3">
    <source>
        <dbReference type="Proteomes" id="UP000260823"/>
    </source>
</evidence>
<feature type="transmembrane region" description="Helical" evidence="1">
    <location>
        <begin position="322"/>
        <end position="340"/>
    </location>
</feature>
<keyword evidence="1" id="KW-1133">Transmembrane helix</keyword>
<dbReference type="AlphaFoldDB" id="A0A3E2NPC5"/>
<evidence type="ECO:0000313" key="2">
    <source>
        <dbReference type="EMBL" id="RFZ82801.1"/>
    </source>
</evidence>
<feature type="transmembrane region" description="Helical" evidence="1">
    <location>
        <begin position="50"/>
        <end position="71"/>
    </location>
</feature>
<feature type="transmembrane region" description="Helical" evidence="1">
    <location>
        <begin position="20"/>
        <end position="38"/>
    </location>
</feature>
<organism evidence="2 3">
    <name type="scientific">Mucilaginibacter terrenus</name>
    <dbReference type="NCBI Taxonomy" id="2482727"/>
    <lineage>
        <taxon>Bacteria</taxon>
        <taxon>Pseudomonadati</taxon>
        <taxon>Bacteroidota</taxon>
        <taxon>Sphingobacteriia</taxon>
        <taxon>Sphingobacteriales</taxon>
        <taxon>Sphingobacteriaceae</taxon>
        <taxon>Mucilaginibacter</taxon>
    </lineage>
</organism>
<feature type="transmembrane region" description="Helical" evidence="1">
    <location>
        <begin position="289"/>
        <end position="310"/>
    </location>
</feature>
<feature type="transmembrane region" description="Helical" evidence="1">
    <location>
        <begin position="255"/>
        <end position="277"/>
    </location>
</feature>
<keyword evidence="1" id="KW-0472">Membrane</keyword>
<sequence length="626" mass="70839">MKFPSIKSLAQSALATIKRFPLEIVFALAGTIACTVKIESDTYYGPLYNWCTRLMMMANLGVLLCLSATLYIQSRQMSSVQKLALRFGAVAVSILLLFALDPFGSSSNVIRFFIFSLAFHLLVAFAAYTGRGHIQGFWQFNKTLFLRFLTSALYSGVLFLGIAAAIGSVHFLFNIETTGKIFEEVFTWIAGIFNTLFFLSGIPEDTKALDADESYPKGLKVFTQYVLIPLATLYVAILLAYEVKIIALWMLPKGLVSSLILGYAVFGILSILLVYPVREKAENTWLKTYAKSFYFLLIPLLSLLFTAAGARIFTYGITEMRYFLLALGVWLVGVTAYFLISKKQNIKLIPISLCILALLATYGPQSAFSVSKYSQRERMVRLFEKNKLVKDNVLMPFDSTRANKDDGEKAAAILSYLVEKHDLTSLQPYFKEPLSIITDSLEKTTQKDSHDYLSRYELRSKKTVWALKRLGLKKYAGYYPYVTDTAEKEERYEFTIESRNTVFTKGYDLAIMHDYYTVDTTVHVVNDVSIRQVLEKEDVFSLKLNSDLVQFDMRKLLAQTLPQAIRAAKSKERLDPQIIPDNLLTFKSTSANYEVTFKISFVSFSKQGNDIDVSNLDGVYLVKKRP</sequence>
<feature type="transmembrane region" description="Helical" evidence="1">
    <location>
        <begin position="222"/>
        <end position="243"/>
    </location>
</feature>
<keyword evidence="3" id="KW-1185">Reference proteome</keyword>
<dbReference type="EMBL" id="QWDE01000002">
    <property type="protein sequence ID" value="RFZ82801.1"/>
    <property type="molecule type" value="Genomic_DNA"/>
</dbReference>
<keyword evidence="1" id="KW-0812">Transmembrane</keyword>
<comment type="caution">
    <text evidence="2">The sequence shown here is derived from an EMBL/GenBank/DDBJ whole genome shotgun (WGS) entry which is preliminary data.</text>
</comment>
<dbReference type="PROSITE" id="PS51257">
    <property type="entry name" value="PROKAR_LIPOPROTEIN"/>
    <property type="match status" value="1"/>
</dbReference>
<name>A0A3E2NPC5_9SPHI</name>
<evidence type="ECO:0000256" key="1">
    <source>
        <dbReference type="SAM" id="Phobius"/>
    </source>
</evidence>
<gene>
    <name evidence="2" type="ORF">DYU05_11595</name>
</gene>
<dbReference type="InterPro" id="IPR025291">
    <property type="entry name" value="DUF4153"/>
</dbReference>
<feature type="transmembrane region" description="Helical" evidence="1">
    <location>
        <begin position="185"/>
        <end position="202"/>
    </location>
</feature>
<dbReference type="OrthoDB" id="9809196at2"/>
<feature type="transmembrane region" description="Helical" evidence="1">
    <location>
        <begin position="83"/>
        <end position="100"/>
    </location>
</feature>